<name>A0ABM6V0N4_9ACTN</name>
<feature type="compositionally biased region" description="Polar residues" evidence="1">
    <location>
        <begin position="24"/>
        <end position="38"/>
    </location>
</feature>
<reference evidence="3 4" key="1">
    <citation type="submission" date="2018-05" db="EMBL/GenBank/DDBJ databases">
        <title>Complete genome sequence of the Type Strain of Streptomyces spongiicola HNM0071, the producer of staurosporine.</title>
        <authorList>
            <person name="Zhou S."/>
            <person name="Huang X."/>
        </authorList>
    </citation>
    <scope>NUCLEOTIDE SEQUENCE [LARGE SCALE GENOMIC DNA]</scope>
    <source>
        <strain evidence="3 4">HNM0071</strain>
    </source>
</reference>
<feature type="transmembrane region" description="Helical" evidence="2">
    <location>
        <begin position="310"/>
        <end position="329"/>
    </location>
</feature>
<evidence type="ECO:0000256" key="1">
    <source>
        <dbReference type="SAM" id="MobiDB-lite"/>
    </source>
</evidence>
<gene>
    <name evidence="3" type="ORF">DDQ41_00015</name>
</gene>
<evidence type="ECO:0000313" key="3">
    <source>
        <dbReference type="EMBL" id="AWK07572.1"/>
    </source>
</evidence>
<organism evidence="3 4">
    <name type="scientific">Streptomyces spongiicola</name>
    <dbReference type="NCBI Taxonomy" id="1690221"/>
    <lineage>
        <taxon>Bacteria</taxon>
        <taxon>Bacillati</taxon>
        <taxon>Actinomycetota</taxon>
        <taxon>Actinomycetes</taxon>
        <taxon>Kitasatosporales</taxon>
        <taxon>Streptomycetaceae</taxon>
        <taxon>Streptomyces</taxon>
    </lineage>
</organism>
<dbReference type="EMBL" id="CP029254">
    <property type="protein sequence ID" value="AWK07572.1"/>
    <property type="molecule type" value="Genomic_DNA"/>
</dbReference>
<accession>A0ABM6V0N4</accession>
<evidence type="ECO:0008006" key="5">
    <source>
        <dbReference type="Google" id="ProtNLM"/>
    </source>
</evidence>
<evidence type="ECO:0000256" key="2">
    <source>
        <dbReference type="SAM" id="Phobius"/>
    </source>
</evidence>
<dbReference type="Proteomes" id="UP000245051">
    <property type="component" value="Chromosome"/>
</dbReference>
<feature type="transmembrane region" description="Helical" evidence="2">
    <location>
        <begin position="224"/>
        <end position="244"/>
    </location>
</feature>
<proteinExistence type="predicted"/>
<keyword evidence="4" id="KW-1185">Reference proteome</keyword>
<evidence type="ECO:0000313" key="4">
    <source>
        <dbReference type="Proteomes" id="UP000245051"/>
    </source>
</evidence>
<feature type="transmembrane region" description="Helical" evidence="2">
    <location>
        <begin position="265"/>
        <end position="290"/>
    </location>
</feature>
<dbReference type="InterPro" id="IPR021354">
    <property type="entry name" value="DUF2975"/>
</dbReference>
<protein>
    <recommendedName>
        <fullName evidence="5">DUF2975 domain-containing protein</fullName>
    </recommendedName>
</protein>
<keyword evidence="2" id="KW-0472">Membrane</keyword>
<dbReference type="Pfam" id="PF11188">
    <property type="entry name" value="DUF2975"/>
    <property type="match status" value="1"/>
</dbReference>
<feature type="transmembrane region" description="Helical" evidence="2">
    <location>
        <begin position="149"/>
        <end position="169"/>
    </location>
</feature>
<sequence length="343" mass="36518">MRIRRRFGRASSRCTASGPAVTASGPTRTASRADTSSACDPLRHDVGRACLIACPRRRLMQATPAAVVPLPSHAWHECQRGNGEGHGRRSAHWCARRAGPAGERGGGALAGASLIPDRRVSFLDNIEKRYTEVVMAEDRKLLEPFSKTVSGLLRLLVGLLLIALAFSLFNQGVPFWSAAENCVTAHWTAGSSSATEALFGTRPGAHVSAIPEYCVENPSGYQRFLGLCTDVPSLILLICGLLVLNRLLQSAAQDGVYTEQTAARLRLLGWLLLVGSLVAEVAQAVAQAALLATLAKDVAFSPDTVVNTMTAPYLAMLTGLGLLTFARIMNVGAAMREDLEGTV</sequence>
<feature type="region of interest" description="Disordered" evidence="1">
    <location>
        <begin position="1"/>
        <end position="38"/>
    </location>
</feature>
<keyword evidence="2" id="KW-1133">Transmembrane helix</keyword>
<keyword evidence="2" id="KW-0812">Transmembrane</keyword>